<keyword evidence="4" id="KW-1185">Reference proteome</keyword>
<dbReference type="EMBL" id="CWJL01000007">
    <property type="protein sequence ID" value="CRY66372.1"/>
    <property type="molecule type" value="Genomic_DNA"/>
</dbReference>
<organism evidence="2 5">
    <name type="scientific">Yersinia pekkanenii</name>
    <dbReference type="NCBI Taxonomy" id="1288385"/>
    <lineage>
        <taxon>Bacteria</taxon>
        <taxon>Pseudomonadati</taxon>
        <taxon>Pseudomonadota</taxon>
        <taxon>Gammaproteobacteria</taxon>
        <taxon>Enterobacterales</taxon>
        <taxon>Yersiniaceae</taxon>
        <taxon>Yersinia</taxon>
    </lineage>
</organism>
<dbReference type="SUPFAM" id="SSF52540">
    <property type="entry name" value="P-loop containing nucleoside triphosphate hydrolases"/>
    <property type="match status" value="1"/>
</dbReference>
<sequence length="501" mass="56916">MSYNIKHIYLDHKSIRVLPHDWENNENVYTILIGKNGTGKSRLLSGLANSLCSIRANNKLLKRDIGIVSRHLVENNKLTISLFSNYKNHTINISGRSIDLSGFDINRDGEFFCPKALIAVSTSPFDKFPEEHDYFSPFKGNKNDGFYSYYGLNGFGKNKAIHSLMEKVLFSSATGALDKDRVAVSKVLNFLGYNPRLRVIFRLRHSINTYMDNLSSFSPNEFMEYVAASAKLNLSYLKEKYNISYTKIRDAFVKLGDHAYKNDSVREFDFTIDYEKSIVSDYHSDFFDKIRVLSTIGIFSIKDIILYPIIIDENEYYGDDVYDYGISVSDASSGQQCILLNTLGIASSIKNNSLILIDEPEISLHPEWQEAYISLLMEVFESYSGCHFIIATHSPQIISNLRSKNCFITQIDNGDVISSESYTNKSADFQLATLFAAPGSDNEYLKRIVVNLLTVLSSGKYIKDKYIEELVLLKKSKDLLDESDPVKYLIDLAIEVEGRLQ</sequence>
<reference evidence="5" key="1">
    <citation type="submission" date="2015-03" db="EMBL/GenBank/DDBJ databases">
        <authorList>
            <consortium name="Pathogen Informatics"/>
        </authorList>
    </citation>
    <scope>NUCLEOTIDE SEQUENCE [LARGE SCALE GENOMIC DNA]</scope>
    <source>
        <strain evidence="5">A125KOH2</strain>
    </source>
</reference>
<dbReference type="PANTHER" id="PTHR43581:SF4">
    <property type="entry name" value="ATP_GTP PHOSPHATASE"/>
    <property type="match status" value="1"/>
</dbReference>
<dbReference type="OrthoDB" id="7024727at2"/>
<evidence type="ECO:0000313" key="5">
    <source>
        <dbReference type="Proteomes" id="UP000045840"/>
    </source>
</evidence>
<evidence type="ECO:0000313" key="4">
    <source>
        <dbReference type="Proteomes" id="UP000044625"/>
    </source>
</evidence>
<reference evidence="3 4" key="3">
    <citation type="submission" date="2015-03" db="EMBL/GenBank/DDBJ databases">
        <authorList>
            <consortium name="Pathogen Informatics"/>
            <person name="Murphy D."/>
        </authorList>
    </citation>
    <scope>NUCLEOTIDE SEQUENCE [LARGE SCALE GENOMIC DNA]</scope>
    <source>
        <strain evidence="3">Type strain: CIP110230</strain>
        <strain evidence="4">type strain: CIP110230</strain>
    </source>
</reference>
<dbReference type="Proteomes" id="UP000044625">
    <property type="component" value="Unassembled WGS sequence"/>
</dbReference>
<dbReference type="Gene3D" id="3.40.50.300">
    <property type="entry name" value="P-loop containing nucleotide triphosphate hydrolases"/>
    <property type="match status" value="1"/>
</dbReference>
<keyword evidence="2" id="KW-0547">Nucleotide-binding</keyword>
<evidence type="ECO:0000313" key="3">
    <source>
        <dbReference type="EMBL" id="CRY66372.1"/>
    </source>
</evidence>
<dbReference type="STRING" id="1288385.ERS137968_01793"/>
<gene>
    <name evidence="2" type="ORF">ERS008529_01597</name>
    <name evidence="3" type="ORF">ERS137968_01793</name>
</gene>
<dbReference type="EMBL" id="CQAZ01000012">
    <property type="protein sequence ID" value="CNH58427.1"/>
    <property type="molecule type" value="Genomic_DNA"/>
</dbReference>
<dbReference type="Proteomes" id="UP000045840">
    <property type="component" value="Unassembled WGS sequence"/>
</dbReference>
<dbReference type="PANTHER" id="PTHR43581">
    <property type="entry name" value="ATP/GTP PHOSPHATASE"/>
    <property type="match status" value="1"/>
</dbReference>
<dbReference type="InterPro" id="IPR041685">
    <property type="entry name" value="AAA_GajA/Old/RecF-like"/>
</dbReference>
<accession>A0A0T9PE33</accession>
<protein>
    <submittedName>
        <fullName evidence="2">Predicted ATP-binding protein involved in virulence</fullName>
    </submittedName>
</protein>
<evidence type="ECO:0000259" key="1">
    <source>
        <dbReference type="Pfam" id="PF13175"/>
    </source>
</evidence>
<proteinExistence type="predicted"/>
<name>A0A0T9PE33_9GAMM</name>
<dbReference type="RefSeq" id="WP_072086264.1">
    <property type="nucleotide sequence ID" value="NZ_CAWMMU010000007.1"/>
</dbReference>
<dbReference type="AlphaFoldDB" id="A0A0T9PE33"/>
<dbReference type="Pfam" id="PF13175">
    <property type="entry name" value="AAA_15"/>
    <property type="match status" value="1"/>
</dbReference>
<keyword evidence="2" id="KW-0067">ATP-binding</keyword>
<feature type="domain" description="Endonuclease GajA/Old nuclease/RecF-like AAA" evidence="1">
    <location>
        <begin position="27"/>
        <end position="398"/>
    </location>
</feature>
<dbReference type="InterPro" id="IPR027417">
    <property type="entry name" value="P-loop_NTPase"/>
</dbReference>
<reference evidence="2" key="2">
    <citation type="submission" date="2015-03" db="EMBL/GenBank/DDBJ databases">
        <authorList>
            <person name="Murphy D."/>
        </authorList>
    </citation>
    <scope>NUCLEOTIDE SEQUENCE [LARGE SCALE GENOMIC DNA]</scope>
    <source>
        <strain evidence="2">A125KOH2</strain>
    </source>
</reference>
<evidence type="ECO:0000313" key="2">
    <source>
        <dbReference type="EMBL" id="CNH58427.1"/>
    </source>
</evidence>
<dbReference type="InterPro" id="IPR051396">
    <property type="entry name" value="Bact_Antivir_Def_Nuclease"/>
</dbReference>
<dbReference type="GO" id="GO:0005524">
    <property type="term" value="F:ATP binding"/>
    <property type="evidence" value="ECO:0007669"/>
    <property type="project" value="UniProtKB-KW"/>
</dbReference>